<keyword evidence="2" id="KW-0472">Membrane</keyword>
<evidence type="ECO:0000256" key="2">
    <source>
        <dbReference type="SAM" id="Phobius"/>
    </source>
</evidence>
<dbReference type="InterPro" id="IPR049326">
    <property type="entry name" value="Rhodopsin_dom_fungi"/>
</dbReference>
<feature type="transmembrane region" description="Helical" evidence="2">
    <location>
        <begin position="210"/>
        <end position="231"/>
    </location>
</feature>
<evidence type="ECO:0000313" key="4">
    <source>
        <dbReference type="EMBL" id="KAJ6446908.1"/>
    </source>
</evidence>
<comment type="caution">
    <text evidence="4">The sequence shown here is derived from an EMBL/GenBank/DDBJ whole genome shotgun (WGS) entry which is preliminary data.</text>
</comment>
<keyword evidence="5" id="KW-1185">Reference proteome</keyword>
<feature type="transmembrane region" description="Helical" evidence="2">
    <location>
        <begin position="98"/>
        <end position="119"/>
    </location>
</feature>
<evidence type="ECO:0000256" key="1">
    <source>
        <dbReference type="SAM" id="MobiDB-lite"/>
    </source>
</evidence>
<dbReference type="PANTHER" id="PTHR39614:SF2">
    <property type="entry name" value="INTEGRAL MEMBRANE PROTEIN"/>
    <property type="match status" value="1"/>
</dbReference>
<reference evidence="4" key="1">
    <citation type="submission" date="2023-01" db="EMBL/GenBank/DDBJ databases">
        <title>The growth and conidiation of Purpureocillium lavendulum are regulated by nitrogen source and histone H3K14 acetylation.</title>
        <authorList>
            <person name="Tang P."/>
            <person name="Han J."/>
            <person name="Zhang C."/>
            <person name="Tang P."/>
            <person name="Qi F."/>
            <person name="Zhang K."/>
            <person name="Liang L."/>
        </authorList>
    </citation>
    <scope>NUCLEOTIDE SEQUENCE</scope>
    <source>
        <strain evidence="4">YMF1.00683</strain>
    </source>
</reference>
<feature type="transmembrane region" description="Helical" evidence="2">
    <location>
        <begin position="53"/>
        <end position="78"/>
    </location>
</feature>
<dbReference type="Proteomes" id="UP001163105">
    <property type="component" value="Unassembled WGS sequence"/>
</dbReference>
<feature type="transmembrane region" description="Helical" evidence="2">
    <location>
        <begin position="183"/>
        <end position="203"/>
    </location>
</feature>
<gene>
    <name evidence="4" type="ORF">O9K51_01681</name>
</gene>
<evidence type="ECO:0000259" key="3">
    <source>
        <dbReference type="Pfam" id="PF20684"/>
    </source>
</evidence>
<protein>
    <submittedName>
        <fullName evidence="4">C2H2 type zinc finger containing protein</fullName>
    </submittedName>
</protein>
<organism evidence="4 5">
    <name type="scientific">Purpureocillium lavendulum</name>
    <dbReference type="NCBI Taxonomy" id="1247861"/>
    <lineage>
        <taxon>Eukaryota</taxon>
        <taxon>Fungi</taxon>
        <taxon>Dikarya</taxon>
        <taxon>Ascomycota</taxon>
        <taxon>Pezizomycotina</taxon>
        <taxon>Sordariomycetes</taxon>
        <taxon>Hypocreomycetidae</taxon>
        <taxon>Hypocreales</taxon>
        <taxon>Ophiocordycipitaceae</taxon>
        <taxon>Purpureocillium</taxon>
    </lineage>
</organism>
<dbReference type="Pfam" id="PF20684">
    <property type="entry name" value="Fung_rhodopsin"/>
    <property type="match status" value="1"/>
</dbReference>
<name>A0AB34G5C1_9HYPO</name>
<keyword evidence="2" id="KW-1133">Transmembrane helix</keyword>
<feature type="transmembrane region" description="Helical" evidence="2">
    <location>
        <begin position="131"/>
        <end position="154"/>
    </location>
</feature>
<feature type="domain" description="Rhodopsin" evidence="3">
    <location>
        <begin position="37"/>
        <end position="274"/>
    </location>
</feature>
<sequence>MSSSTSQNLAVTPQDHGAFIVVAAIVGVIWTALVYGIRLYIRLNINGPFGFDDAAASFATVIGILQSSVTLVAVRNGLGKSQDLLSADELDTALKFNYAAGLLYIVAICGSKCAMFLLIARLTRQSQHLSLVISHGATCFTAVWALASLFIMAFQCSLPDPWNTARHGGCSSLFTRWAVVETLSILIEVSISAMAIALVWNLIMAFKVKVAVVCAFSAQLLVIVPIIWRLIFVRRSLDTRDATFDWTEPALTTQVVMHFSIMAATFPCFRQFLQAFDSHWGATTKMSDTQTGSGSRTNDSYVLQTLASKRGAEGDIVVREGEGAPYSRAMARLRPDETAEIVTKATAGRRERAGDEDQSIESVGSDKAIWRTDRFEVRYEERERGD</sequence>
<dbReference type="PANTHER" id="PTHR39614">
    <property type="entry name" value="INTEGRAL MEMBRANE PROTEIN"/>
    <property type="match status" value="1"/>
</dbReference>
<feature type="region of interest" description="Disordered" evidence="1">
    <location>
        <begin position="345"/>
        <end position="365"/>
    </location>
</feature>
<dbReference type="EMBL" id="JAQHRD010000001">
    <property type="protein sequence ID" value="KAJ6446908.1"/>
    <property type="molecule type" value="Genomic_DNA"/>
</dbReference>
<feature type="transmembrane region" description="Helical" evidence="2">
    <location>
        <begin position="20"/>
        <end position="41"/>
    </location>
</feature>
<dbReference type="AlphaFoldDB" id="A0AB34G5C1"/>
<evidence type="ECO:0000313" key="5">
    <source>
        <dbReference type="Proteomes" id="UP001163105"/>
    </source>
</evidence>
<keyword evidence="2" id="KW-0812">Transmembrane</keyword>
<proteinExistence type="predicted"/>
<accession>A0AB34G5C1</accession>